<protein>
    <submittedName>
        <fullName evidence="2">Uncharacterized protein</fullName>
    </submittedName>
</protein>
<feature type="region of interest" description="Disordered" evidence="1">
    <location>
        <begin position="1"/>
        <end position="66"/>
    </location>
</feature>
<proteinExistence type="predicted"/>
<accession>A0ABN6X0B5</accession>
<keyword evidence="3" id="KW-1185">Reference proteome</keyword>
<dbReference type="EMBL" id="AP027728">
    <property type="protein sequence ID" value="BDZ38140.1"/>
    <property type="molecule type" value="Genomic_DNA"/>
</dbReference>
<reference evidence="3" key="1">
    <citation type="journal article" date="2019" name="Int. J. Syst. Evol. Microbiol.">
        <title>The Global Catalogue of Microorganisms (GCM) 10K type strain sequencing project: providing services to taxonomists for standard genome sequencing and annotation.</title>
        <authorList>
            <consortium name="The Broad Institute Genomics Platform"/>
            <consortium name="The Broad Institute Genome Sequencing Center for Infectious Disease"/>
            <person name="Wu L."/>
            <person name="Ma J."/>
        </authorList>
    </citation>
    <scope>NUCLEOTIDE SEQUENCE [LARGE SCALE GENOMIC DNA]</scope>
    <source>
        <strain evidence="3">NBRC 106310</strain>
    </source>
</reference>
<dbReference type="Proteomes" id="UP001321543">
    <property type="component" value="Chromosome"/>
</dbReference>
<feature type="compositionally biased region" description="Basic and acidic residues" evidence="1">
    <location>
        <begin position="21"/>
        <end position="42"/>
    </location>
</feature>
<evidence type="ECO:0000313" key="3">
    <source>
        <dbReference type="Proteomes" id="UP001321543"/>
    </source>
</evidence>
<feature type="compositionally biased region" description="Acidic residues" evidence="1">
    <location>
        <begin position="10"/>
        <end position="20"/>
    </location>
</feature>
<organism evidence="2 3">
    <name type="scientific">Microbacterium suwonense</name>
    <dbReference type="NCBI Taxonomy" id="683047"/>
    <lineage>
        <taxon>Bacteria</taxon>
        <taxon>Bacillati</taxon>
        <taxon>Actinomycetota</taxon>
        <taxon>Actinomycetes</taxon>
        <taxon>Micrococcales</taxon>
        <taxon>Microbacteriaceae</taxon>
        <taxon>Microbacterium</taxon>
    </lineage>
</organism>
<evidence type="ECO:0000256" key="1">
    <source>
        <dbReference type="SAM" id="MobiDB-lite"/>
    </source>
</evidence>
<sequence length="66" mass="7027">MSDTTGDPAQEPDTEDLEEPSTEKEVDEEPKAEKPHDAEPDHQAVGIGVIGGPQSIADDAPDDEDE</sequence>
<dbReference type="RefSeq" id="WP_286301994.1">
    <property type="nucleotide sequence ID" value="NZ_AP027728.1"/>
</dbReference>
<name>A0ABN6X0B5_9MICO</name>
<gene>
    <name evidence="2" type="ORF">GCM10025863_07540</name>
</gene>
<evidence type="ECO:0000313" key="2">
    <source>
        <dbReference type="EMBL" id="BDZ38140.1"/>
    </source>
</evidence>